<evidence type="ECO:0000313" key="3">
    <source>
        <dbReference type="Proteomes" id="UP000289886"/>
    </source>
</evidence>
<dbReference type="Proteomes" id="UP000289886">
    <property type="component" value="Unassembled WGS sequence"/>
</dbReference>
<evidence type="ECO:0000256" key="1">
    <source>
        <dbReference type="SAM" id="MobiDB-lite"/>
    </source>
</evidence>
<name>A0A444UIF4_ACIRT</name>
<accession>A0A444UIF4</accession>
<keyword evidence="3" id="KW-1185">Reference proteome</keyword>
<reference evidence="2 3" key="1">
    <citation type="submission" date="2019-01" db="EMBL/GenBank/DDBJ databases">
        <title>Draft Genome and Complete Hox-Cluster Characterization of the Sterlet Sturgeon (Acipenser ruthenus).</title>
        <authorList>
            <person name="Wei Q."/>
        </authorList>
    </citation>
    <scope>NUCLEOTIDE SEQUENCE [LARGE SCALE GENOMIC DNA]</scope>
    <source>
        <strain evidence="2">WHYD16114868_AA</strain>
        <tissue evidence="2">Blood</tissue>
    </source>
</reference>
<sequence>MGAATSAERAGKSEEDATTNEEQSEAVDDEIQEGDEADAKIVSSLLVPSNPVHLANRKAYDSTQGAFPLAVWCGNSGTSCQGAARSAASVTVDIMKTNFIH</sequence>
<organism evidence="2 3">
    <name type="scientific">Acipenser ruthenus</name>
    <name type="common">Sterlet sturgeon</name>
    <dbReference type="NCBI Taxonomy" id="7906"/>
    <lineage>
        <taxon>Eukaryota</taxon>
        <taxon>Metazoa</taxon>
        <taxon>Chordata</taxon>
        <taxon>Craniata</taxon>
        <taxon>Vertebrata</taxon>
        <taxon>Euteleostomi</taxon>
        <taxon>Actinopterygii</taxon>
        <taxon>Chondrostei</taxon>
        <taxon>Acipenseriformes</taxon>
        <taxon>Acipenseridae</taxon>
        <taxon>Acipenser</taxon>
    </lineage>
</organism>
<feature type="region of interest" description="Disordered" evidence="1">
    <location>
        <begin position="1"/>
        <end position="39"/>
    </location>
</feature>
<dbReference type="EMBL" id="SCEB01214509">
    <property type="protein sequence ID" value="RXM34934.1"/>
    <property type="molecule type" value="Genomic_DNA"/>
</dbReference>
<evidence type="ECO:0000313" key="2">
    <source>
        <dbReference type="EMBL" id="RXM34934.1"/>
    </source>
</evidence>
<protein>
    <submittedName>
        <fullName evidence="2">Uncharacterized protein</fullName>
    </submittedName>
</protein>
<proteinExistence type="predicted"/>
<comment type="caution">
    <text evidence="2">The sequence shown here is derived from an EMBL/GenBank/DDBJ whole genome shotgun (WGS) entry which is preliminary data.</text>
</comment>
<dbReference type="AlphaFoldDB" id="A0A444UIF4"/>
<feature type="compositionally biased region" description="Acidic residues" evidence="1">
    <location>
        <begin position="16"/>
        <end position="36"/>
    </location>
</feature>
<gene>
    <name evidence="2" type="ORF">EOD39_4425</name>
</gene>